<evidence type="ECO:0000259" key="14">
    <source>
        <dbReference type="PROSITE" id="PS50862"/>
    </source>
</evidence>
<reference evidence="15" key="1">
    <citation type="submission" date="2022-10" db="EMBL/GenBank/DDBJ databases">
        <title>Novel sulphate-reducing endosymbionts in the free-living metamonad Anaeramoeba.</title>
        <authorList>
            <person name="Jerlstrom-Hultqvist J."/>
            <person name="Cepicka I."/>
            <person name="Gallot-Lavallee L."/>
            <person name="Salas-Leiva D."/>
            <person name="Curtis B.A."/>
            <person name="Zahonova K."/>
            <person name="Pipaliya S."/>
            <person name="Dacks J."/>
            <person name="Roger A.J."/>
        </authorList>
    </citation>
    <scope>NUCLEOTIDE SEQUENCE</scope>
    <source>
        <strain evidence="15">BMAN</strain>
    </source>
</reference>
<proteinExistence type="inferred from homology"/>
<keyword evidence="10" id="KW-0460">Magnesium</keyword>
<keyword evidence="11" id="KW-0648">Protein biosynthesis</keyword>
<keyword evidence="7" id="KW-0479">Metal-binding</keyword>
<sequence length="518" mass="60675">MSLIDSEIKQKIIDELNESNEITNSRQFAIKIGKEHEEVVAELNSLHAYEILLPEVIQEDIWEPTQEGQDYIEKGSPEVIFFNSIPQNGIALSELQKTLGPIAQIGFSQCMKLKWITTKKIEPSKEEIEKQQQQKKKAKVDQMIFQKVEKIEDKTKDLLLQLTKSTISSKDLQALKRRKLAQIVKIKYFKITKGATFERLITKKEKVHTDFNKEILSQELWKDAFFKKYNFNALGIYSSGHLHPLLKVRTQVREAFLELGFEEMDTSIWVESSFWNFDTLFQPQQHPARDMHDTFFMSKPEFSSDFPKEYMEKVKETHEKGGYESIGWRYDWDEQEAKKNIMRTHTTAISSRTLNSLIGQEFKPRRFFSIDRVFRNETLDATHLAEFHQVEGFIIDKNLSLGDLIGVITQFFQKLGMNKLKFKPAYNPYTEPSMEIFIYHDGLKRWIEVGNSGIFRPEMLRPMGFDEDVSVIAWGLSLERPTMIKYKVNNIRDLFGHKVDLQTIYSFPLCKITLEKFD</sequence>
<evidence type="ECO:0000313" key="15">
    <source>
        <dbReference type="EMBL" id="KAJ5075356.1"/>
    </source>
</evidence>
<gene>
    <name evidence="15" type="ORF">M0811_07326</name>
</gene>
<evidence type="ECO:0000256" key="3">
    <source>
        <dbReference type="ARBA" id="ARBA00006703"/>
    </source>
</evidence>
<evidence type="ECO:0000256" key="2">
    <source>
        <dbReference type="ARBA" id="ARBA00004496"/>
    </source>
</evidence>
<name>A0A9Q0RCG6_ANAIG</name>
<accession>A0A9Q0RCG6</accession>
<dbReference type="GO" id="GO:0006432">
    <property type="term" value="P:phenylalanyl-tRNA aminoacylation"/>
    <property type="evidence" value="ECO:0007669"/>
    <property type="project" value="InterPro"/>
</dbReference>
<dbReference type="NCBIfam" id="NF003210">
    <property type="entry name" value="PRK04172.1"/>
    <property type="match status" value="1"/>
</dbReference>
<keyword evidence="16" id="KW-1185">Reference proteome</keyword>
<dbReference type="Gene3D" id="1.10.10.2330">
    <property type="match status" value="1"/>
</dbReference>
<comment type="similarity">
    <text evidence="3">Belongs to the class-II aminoacyl-tRNA synthetase family. Phe-tRNA synthetase alpha subunit type 2 subfamily.</text>
</comment>
<dbReference type="GO" id="GO:0009328">
    <property type="term" value="C:phenylalanine-tRNA ligase complex"/>
    <property type="evidence" value="ECO:0007669"/>
    <property type="project" value="TreeGrafter"/>
</dbReference>
<evidence type="ECO:0000256" key="1">
    <source>
        <dbReference type="ARBA" id="ARBA00001946"/>
    </source>
</evidence>
<protein>
    <recommendedName>
        <fullName evidence="4">phenylalanine--tRNA ligase</fullName>
        <ecNumber evidence="4">6.1.1.20</ecNumber>
    </recommendedName>
    <alternativeName>
        <fullName evidence="13">Phenylalanyl-tRNA synthetase alpha subunit</fullName>
    </alternativeName>
</protein>
<evidence type="ECO:0000256" key="8">
    <source>
        <dbReference type="ARBA" id="ARBA00022741"/>
    </source>
</evidence>
<dbReference type="Gene3D" id="1.10.10.2320">
    <property type="match status" value="1"/>
</dbReference>
<dbReference type="SUPFAM" id="SSF55681">
    <property type="entry name" value="Class II aaRS and biotin synthetases"/>
    <property type="match status" value="1"/>
</dbReference>
<dbReference type="Pfam" id="PF18553">
    <property type="entry name" value="PheRS_DBD3"/>
    <property type="match status" value="1"/>
</dbReference>
<evidence type="ECO:0000256" key="13">
    <source>
        <dbReference type="ARBA" id="ARBA00030612"/>
    </source>
</evidence>
<evidence type="ECO:0000256" key="11">
    <source>
        <dbReference type="ARBA" id="ARBA00022917"/>
    </source>
</evidence>
<evidence type="ECO:0000256" key="10">
    <source>
        <dbReference type="ARBA" id="ARBA00022842"/>
    </source>
</evidence>
<dbReference type="Pfam" id="PF01409">
    <property type="entry name" value="tRNA-synt_2d"/>
    <property type="match status" value="1"/>
</dbReference>
<evidence type="ECO:0000313" key="16">
    <source>
        <dbReference type="Proteomes" id="UP001149090"/>
    </source>
</evidence>
<evidence type="ECO:0000256" key="12">
    <source>
        <dbReference type="ARBA" id="ARBA00023146"/>
    </source>
</evidence>
<dbReference type="FunFam" id="3.30.930.10:FF:000178">
    <property type="entry name" value="Phenylalanyl-tRNA synthetase subunit alpha"/>
    <property type="match status" value="1"/>
</dbReference>
<keyword evidence="6 15" id="KW-0436">Ligase</keyword>
<dbReference type="GO" id="GO:0046872">
    <property type="term" value="F:metal ion binding"/>
    <property type="evidence" value="ECO:0007669"/>
    <property type="project" value="UniProtKB-KW"/>
</dbReference>
<keyword evidence="8" id="KW-0547">Nucleotide-binding</keyword>
<dbReference type="PROSITE" id="PS50862">
    <property type="entry name" value="AA_TRNA_LIGASE_II"/>
    <property type="match status" value="1"/>
</dbReference>
<dbReference type="NCBIfam" id="TIGR00468">
    <property type="entry name" value="pheS"/>
    <property type="match status" value="1"/>
</dbReference>
<dbReference type="CDD" id="cd00496">
    <property type="entry name" value="PheRS_alpha_core"/>
    <property type="match status" value="1"/>
</dbReference>
<keyword evidence="5" id="KW-0963">Cytoplasm</keyword>
<dbReference type="GO" id="GO:0004826">
    <property type="term" value="F:phenylalanine-tRNA ligase activity"/>
    <property type="evidence" value="ECO:0007669"/>
    <property type="project" value="UniProtKB-EC"/>
</dbReference>
<dbReference type="PANTHER" id="PTHR11538">
    <property type="entry name" value="PHENYLALANYL-TRNA SYNTHETASE"/>
    <property type="match status" value="1"/>
</dbReference>
<evidence type="ECO:0000256" key="5">
    <source>
        <dbReference type="ARBA" id="ARBA00022490"/>
    </source>
</evidence>
<dbReference type="Proteomes" id="UP001149090">
    <property type="component" value="Unassembled WGS sequence"/>
</dbReference>
<dbReference type="InterPro" id="IPR002319">
    <property type="entry name" value="Phenylalanyl-tRNA_Synthase"/>
</dbReference>
<evidence type="ECO:0000256" key="7">
    <source>
        <dbReference type="ARBA" id="ARBA00022723"/>
    </source>
</evidence>
<dbReference type="Gene3D" id="3.30.930.10">
    <property type="entry name" value="Bira Bifunctional Protein, Domain 2"/>
    <property type="match status" value="1"/>
</dbReference>
<feature type="domain" description="Aminoacyl-transfer RNA synthetases class-II family profile" evidence="14">
    <location>
        <begin position="247"/>
        <end position="508"/>
    </location>
</feature>
<comment type="subcellular location">
    <subcellularLocation>
        <location evidence="2">Cytoplasm</location>
    </subcellularLocation>
</comment>
<dbReference type="InterPro" id="IPR045864">
    <property type="entry name" value="aa-tRNA-synth_II/BPL/LPL"/>
</dbReference>
<dbReference type="AlphaFoldDB" id="A0A9Q0RCG6"/>
<dbReference type="EC" id="6.1.1.20" evidence="4"/>
<keyword evidence="12" id="KW-0030">Aminoacyl-tRNA synthetase</keyword>
<dbReference type="OrthoDB" id="238316at2759"/>
<dbReference type="Gene3D" id="3.30.1370.240">
    <property type="match status" value="1"/>
</dbReference>
<comment type="cofactor">
    <cofactor evidence="1">
        <name>Mg(2+)</name>
        <dbReference type="ChEBI" id="CHEBI:18420"/>
    </cofactor>
</comment>
<dbReference type="GO" id="GO:0005829">
    <property type="term" value="C:cytosol"/>
    <property type="evidence" value="ECO:0007669"/>
    <property type="project" value="TreeGrafter"/>
</dbReference>
<comment type="caution">
    <text evidence="15">The sequence shown here is derived from an EMBL/GenBank/DDBJ whole genome shotgun (WGS) entry which is preliminary data.</text>
</comment>
<organism evidence="15 16">
    <name type="scientific">Anaeramoeba ignava</name>
    <name type="common">Anaerobic marine amoeba</name>
    <dbReference type="NCBI Taxonomy" id="1746090"/>
    <lineage>
        <taxon>Eukaryota</taxon>
        <taxon>Metamonada</taxon>
        <taxon>Anaeramoebidae</taxon>
        <taxon>Anaeramoeba</taxon>
    </lineage>
</organism>
<evidence type="ECO:0000256" key="4">
    <source>
        <dbReference type="ARBA" id="ARBA00012814"/>
    </source>
</evidence>
<dbReference type="EMBL" id="JAPDFW010000065">
    <property type="protein sequence ID" value="KAJ5075356.1"/>
    <property type="molecule type" value="Genomic_DNA"/>
</dbReference>
<keyword evidence="9" id="KW-0067">ATP-binding</keyword>
<dbReference type="OMA" id="QIEGWVM"/>
<dbReference type="InterPro" id="IPR004529">
    <property type="entry name" value="Phe-tRNA-synth_IIc_asu"/>
</dbReference>
<dbReference type="InterPro" id="IPR040725">
    <property type="entry name" value="PheRS_DBD3"/>
</dbReference>
<dbReference type="GO" id="GO:0000049">
    <property type="term" value="F:tRNA binding"/>
    <property type="evidence" value="ECO:0007669"/>
    <property type="project" value="InterPro"/>
</dbReference>
<dbReference type="PANTHER" id="PTHR11538:SF40">
    <property type="entry name" value="PHENYLALANINE--TRNA LIGASE ALPHA SUBUNIT"/>
    <property type="match status" value="1"/>
</dbReference>
<dbReference type="InterPro" id="IPR006195">
    <property type="entry name" value="aa-tRNA-synth_II"/>
</dbReference>
<dbReference type="GO" id="GO:0005524">
    <property type="term" value="F:ATP binding"/>
    <property type="evidence" value="ECO:0007669"/>
    <property type="project" value="UniProtKB-KW"/>
</dbReference>
<evidence type="ECO:0000256" key="9">
    <source>
        <dbReference type="ARBA" id="ARBA00022840"/>
    </source>
</evidence>
<evidence type="ECO:0000256" key="6">
    <source>
        <dbReference type="ARBA" id="ARBA00022598"/>
    </source>
</evidence>